<proteinExistence type="predicted"/>
<feature type="transmembrane region" description="Helical" evidence="2">
    <location>
        <begin position="93"/>
        <end position="112"/>
    </location>
</feature>
<dbReference type="RefSeq" id="WP_073879085.1">
    <property type="nucleotide sequence ID" value="NZ_MPNT01000031.1"/>
</dbReference>
<evidence type="ECO:0000256" key="2">
    <source>
        <dbReference type="SAM" id="Phobius"/>
    </source>
</evidence>
<dbReference type="AlphaFoldDB" id="A0A1Q4HNC7"/>
<protein>
    <submittedName>
        <fullName evidence="3">Emopamil-binding protein</fullName>
    </submittedName>
</protein>
<feature type="transmembrane region" description="Helical" evidence="2">
    <location>
        <begin position="181"/>
        <end position="203"/>
    </location>
</feature>
<dbReference type="Proteomes" id="UP000186438">
    <property type="component" value="Unassembled WGS sequence"/>
</dbReference>
<evidence type="ECO:0000313" key="4">
    <source>
        <dbReference type="Proteomes" id="UP000186438"/>
    </source>
</evidence>
<feature type="transmembrane region" description="Helical" evidence="2">
    <location>
        <begin position="23"/>
        <end position="47"/>
    </location>
</feature>
<feature type="region of interest" description="Disordered" evidence="1">
    <location>
        <begin position="252"/>
        <end position="271"/>
    </location>
</feature>
<comment type="caution">
    <text evidence="3">The sequence shown here is derived from an EMBL/GenBank/DDBJ whole genome shotgun (WGS) entry which is preliminary data.</text>
</comment>
<evidence type="ECO:0000313" key="3">
    <source>
        <dbReference type="EMBL" id="OJZ68995.1"/>
    </source>
</evidence>
<feature type="transmembrane region" description="Helical" evidence="2">
    <location>
        <begin position="53"/>
        <end position="73"/>
    </location>
</feature>
<reference evidence="3 4" key="1">
    <citation type="submission" date="2016-11" db="EMBL/GenBank/DDBJ databases">
        <title>Genome sequences of unsequenced Mycobacteria.</title>
        <authorList>
            <person name="Greninger A.L."/>
            <person name="Fang F."/>
            <person name="Jerome K.R."/>
        </authorList>
    </citation>
    <scope>NUCLEOTIDE SEQUENCE [LARGE SCALE GENOMIC DNA]</scope>
    <source>
        <strain evidence="3 4">M11</strain>
    </source>
</reference>
<keyword evidence="2" id="KW-0812">Transmembrane</keyword>
<keyword evidence="4" id="KW-1185">Reference proteome</keyword>
<sequence>MFQLPDAEQHNFTRPWAKERKRVYLWCAVVMMIAFPGAVVAAGVGLIPMVRATGVIACTVFTIPMMIIFITAWRDAPGENRTVLERANEFQMIWFFAAAAGSEISWETPWLIGDVMGWMHLTPQDTWGFAWWYYGDVDRRYLTSDGALWGLELAVVTLAVILLVQWFRLRKAGNHDPKRINALWWAFFSMAGMLALFVTYFLMEVRHGFSDFQLGFWEITVILGFENLPWLIAPVVSLPFVARQIMYLVRTSPPASSTPSRGAAASTSVGT</sequence>
<organism evidence="3 4">
    <name type="scientific">Mycobacterium paraffinicum</name>
    <dbReference type="NCBI Taxonomy" id="53378"/>
    <lineage>
        <taxon>Bacteria</taxon>
        <taxon>Bacillati</taxon>
        <taxon>Actinomycetota</taxon>
        <taxon>Actinomycetes</taxon>
        <taxon>Mycobacteriales</taxon>
        <taxon>Mycobacteriaceae</taxon>
        <taxon>Mycobacterium</taxon>
    </lineage>
</organism>
<dbReference type="OrthoDB" id="4707159at2"/>
<keyword evidence="2" id="KW-0472">Membrane</keyword>
<dbReference type="EMBL" id="MPNT01000031">
    <property type="protein sequence ID" value="OJZ68995.1"/>
    <property type="molecule type" value="Genomic_DNA"/>
</dbReference>
<evidence type="ECO:0000256" key="1">
    <source>
        <dbReference type="SAM" id="MobiDB-lite"/>
    </source>
</evidence>
<gene>
    <name evidence="3" type="ORF">BRW65_24260</name>
</gene>
<feature type="transmembrane region" description="Helical" evidence="2">
    <location>
        <begin position="215"/>
        <end position="242"/>
    </location>
</feature>
<keyword evidence="2" id="KW-1133">Transmembrane helix</keyword>
<name>A0A1Q4HNC7_9MYCO</name>
<feature type="transmembrane region" description="Helical" evidence="2">
    <location>
        <begin position="147"/>
        <end position="169"/>
    </location>
</feature>
<accession>A0A1Q4HNC7</accession>